<evidence type="ECO:0000256" key="1">
    <source>
        <dbReference type="SAM" id="MobiDB-lite"/>
    </source>
</evidence>
<dbReference type="InterPro" id="IPR012337">
    <property type="entry name" value="RNaseH-like_sf"/>
</dbReference>
<dbReference type="AlphaFoldDB" id="A0AA38TBD8"/>
<name>A0AA38TBD8_9ASTR</name>
<dbReference type="Gene3D" id="3.30.420.10">
    <property type="entry name" value="Ribonuclease H-like superfamily/Ribonuclease H"/>
    <property type="match status" value="1"/>
</dbReference>
<organism evidence="2 3">
    <name type="scientific">Centaurea solstitialis</name>
    <name type="common">yellow star-thistle</name>
    <dbReference type="NCBI Taxonomy" id="347529"/>
    <lineage>
        <taxon>Eukaryota</taxon>
        <taxon>Viridiplantae</taxon>
        <taxon>Streptophyta</taxon>
        <taxon>Embryophyta</taxon>
        <taxon>Tracheophyta</taxon>
        <taxon>Spermatophyta</taxon>
        <taxon>Magnoliopsida</taxon>
        <taxon>eudicotyledons</taxon>
        <taxon>Gunneridae</taxon>
        <taxon>Pentapetalae</taxon>
        <taxon>asterids</taxon>
        <taxon>campanulids</taxon>
        <taxon>Asterales</taxon>
        <taxon>Asteraceae</taxon>
        <taxon>Carduoideae</taxon>
        <taxon>Cardueae</taxon>
        <taxon>Centaureinae</taxon>
        <taxon>Centaurea</taxon>
    </lineage>
</organism>
<evidence type="ECO:0000313" key="2">
    <source>
        <dbReference type="EMBL" id="KAJ9557835.1"/>
    </source>
</evidence>
<dbReference type="EMBL" id="JARYMX010000003">
    <property type="protein sequence ID" value="KAJ9557835.1"/>
    <property type="molecule type" value="Genomic_DNA"/>
</dbReference>
<proteinExistence type="predicted"/>
<dbReference type="InterPro" id="IPR036397">
    <property type="entry name" value="RNaseH_sf"/>
</dbReference>
<keyword evidence="3" id="KW-1185">Reference proteome</keyword>
<accession>A0AA38TBD8</accession>
<dbReference type="Proteomes" id="UP001172457">
    <property type="component" value="Chromosome 3"/>
</dbReference>
<dbReference type="SUPFAM" id="SSF53098">
    <property type="entry name" value="Ribonuclease H-like"/>
    <property type="match status" value="1"/>
</dbReference>
<gene>
    <name evidence="2" type="ORF">OSB04_012449</name>
</gene>
<feature type="compositionally biased region" description="Polar residues" evidence="1">
    <location>
        <begin position="123"/>
        <end position="133"/>
    </location>
</feature>
<evidence type="ECO:0000313" key="3">
    <source>
        <dbReference type="Proteomes" id="UP001172457"/>
    </source>
</evidence>
<feature type="region of interest" description="Disordered" evidence="1">
    <location>
        <begin position="119"/>
        <end position="139"/>
    </location>
</feature>
<dbReference type="GO" id="GO:0003676">
    <property type="term" value="F:nucleic acid binding"/>
    <property type="evidence" value="ECO:0007669"/>
    <property type="project" value="InterPro"/>
</dbReference>
<comment type="caution">
    <text evidence="2">The sequence shown here is derived from an EMBL/GenBank/DDBJ whole genome shotgun (WGS) entry which is preliminary data.</text>
</comment>
<evidence type="ECO:0008006" key="4">
    <source>
        <dbReference type="Google" id="ProtNLM"/>
    </source>
</evidence>
<sequence length="452" mass="52154">MQTKEVASAQEELQFKCEKCGYGHPTKFCTSQQTPLLSKPKPRETQDKQLERMLIIKEVYPHINVDSEEMAEVLVTTRAGPPMRETDQMPNLHDVKPEFELPSDQVEEVVEEAVRPREPIPNSIPTRIPSSCTSKERKERSTIPNRTLLQVWYHWALVSELSCKQCYSNHLLEIPRSVTFLLPNGTKITVTEALYAPKAKRIVLSFKNIRSIGYHIETHCENGNEYMYITSNEYGRKHILEKLLCQTSWLYFTTIRSPIMNFWTMDIYRLCHDRLGHPGCDMMIRVLKNTHGYPFFRIKGKMVKLNVTTKLQPLTSKEKEVTPSSQYASSNASNFCKSCSITKTGSRPSYAKDTKQNIRYYNGYKYFMVLVNASTRWTHVTLFSTQNVAFSKLLAQTIRLKAHHPDCSIKSIRLHNAGEFTLQAFDDYCMSIEIDVDHPVPHVHTQKDTDDS</sequence>
<reference evidence="2" key="1">
    <citation type="submission" date="2023-03" db="EMBL/GenBank/DDBJ databases">
        <title>Chromosome-scale reference genome and RAD-based genetic map of yellow starthistle (Centaurea solstitialis) reveal putative structural variation and QTLs associated with invader traits.</title>
        <authorList>
            <person name="Reatini B."/>
            <person name="Cang F.A."/>
            <person name="Jiang Q."/>
            <person name="Mckibben M.T.W."/>
            <person name="Barker M.S."/>
            <person name="Rieseberg L.H."/>
            <person name="Dlugosch K.M."/>
        </authorList>
    </citation>
    <scope>NUCLEOTIDE SEQUENCE</scope>
    <source>
        <strain evidence="2">CAN-66</strain>
        <tissue evidence="2">Leaf</tissue>
    </source>
</reference>
<protein>
    <recommendedName>
        <fullName evidence="4">GAG-pre-integrase domain-containing protein</fullName>
    </recommendedName>
</protein>